<organism evidence="7">
    <name type="scientific">Desulfomonile tiedjei</name>
    <dbReference type="NCBI Taxonomy" id="2358"/>
    <lineage>
        <taxon>Bacteria</taxon>
        <taxon>Pseudomonadati</taxon>
        <taxon>Thermodesulfobacteriota</taxon>
        <taxon>Desulfomonilia</taxon>
        <taxon>Desulfomonilales</taxon>
        <taxon>Desulfomonilaceae</taxon>
        <taxon>Desulfomonile</taxon>
    </lineage>
</organism>
<dbReference type="PANTHER" id="PTHR44379">
    <property type="entry name" value="OXIDOREDUCTASE WITH IRON-SULFUR SUBUNIT"/>
    <property type="match status" value="1"/>
</dbReference>
<dbReference type="Pfam" id="PF01799">
    <property type="entry name" value="Fer2_2"/>
    <property type="match status" value="1"/>
</dbReference>
<keyword evidence="4" id="KW-0408">Iron</keyword>
<dbReference type="FunFam" id="3.10.20.30:FF:000020">
    <property type="entry name" value="Xanthine dehydrogenase iron-sulfur subunit"/>
    <property type="match status" value="1"/>
</dbReference>
<gene>
    <name evidence="7" type="ORF">ENV54_12430</name>
</gene>
<dbReference type="AlphaFoldDB" id="A0A7C4EV76"/>
<sequence>MKLMNVDMRINGEPASLEIKPNETLLETLRNRMELTGAKEGCGLGACGSCTVLVDGKPTRSCITLTAEVAGSDVVTIEGLSEGESLHPLQESFMDKGAVQCGFCTSGMIMTAKGLLDRNLQPTRQEIVKTLSSNVCRCTGYKKIVEAVEAVAKKNK</sequence>
<evidence type="ECO:0000256" key="4">
    <source>
        <dbReference type="ARBA" id="ARBA00023004"/>
    </source>
</evidence>
<accession>A0A7C4EV76</accession>
<evidence type="ECO:0000256" key="1">
    <source>
        <dbReference type="ARBA" id="ARBA00022714"/>
    </source>
</evidence>
<dbReference type="InterPro" id="IPR001041">
    <property type="entry name" value="2Fe-2S_ferredoxin-type"/>
</dbReference>
<dbReference type="SUPFAM" id="SSF54292">
    <property type="entry name" value="2Fe-2S ferredoxin-like"/>
    <property type="match status" value="1"/>
</dbReference>
<dbReference type="GO" id="GO:0046872">
    <property type="term" value="F:metal ion binding"/>
    <property type="evidence" value="ECO:0007669"/>
    <property type="project" value="UniProtKB-KW"/>
</dbReference>
<dbReference type="PROSITE" id="PS00197">
    <property type="entry name" value="2FE2S_FER_1"/>
    <property type="match status" value="1"/>
</dbReference>
<feature type="domain" description="2Fe-2S ferredoxin-type" evidence="6">
    <location>
        <begin position="4"/>
        <end position="80"/>
    </location>
</feature>
<dbReference type="Gene3D" id="1.10.150.120">
    <property type="entry name" value="[2Fe-2S]-binding domain"/>
    <property type="match status" value="1"/>
</dbReference>
<dbReference type="InterPro" id="IPR012675">
    <property type="entry name" value="Beta-grasp_dom_sf"/>
</dbReference>
<dbReference type="InterPro" id="IPR002888">
    <property type="entry name" value="2Fe-2S-bd"/>
</dbReference>
<dbReference type="GO" id="GO:0051537">
    <property type="term" value="F:2 iron, 2 sulfur cluster binding"/>
    <property type="evidence" value="ECO:0007669"/>
    <property type="project" value="UniProtKB-KW"/>
</dbReference>
<keyword evidence="1" id="KW-0001">2Fe-2S</keyword>
<evidence type="ECO:0000256" key="3">
    <source>
        <dbReference type="ARBA" id="ARBA00023002"/>
    </source>
</evidence>
<dbReference type="EMBL" id="DTGT01000405">
    <property type="protein sequence ID" value="HGH62091.1"/>
    <property type="molecule type" value="Genomic_DNA"/>
</dbReference>
<dbReference type="InterPro" id="IPR036010">
    <property type="entry name" value="2Fe-2S_ferredoxin-like_sf"/>
</dbReference>
<dbReference type="GO" id="GO:0016491">
    <property type="term" value="F:oxidoreductase activity"/>
    <property type="evidence" value="ECO:0007669"/>
    <property type="project" value="UniProtKB-KW"/>
</dbReference>
<dbReference type="SUPFAM" id="SSF47741">
    <property type="entry name" value="CO dehydrogenase ISP C-domain like"/>
    <property type="match status" value="1"/>
</dbReference>
<dbReference type="Gene3D" id="3.10.20.30">
    <property type="match status" value="1"/>
</dbReference>
<dbReference type="InterPro" id="IPR006058">
    <property type="entry name" value="2Fe2S_fd_BS"/>
</dbReference>
<protein>
    <submittedName>
        <fullName evidence="7">(2Fe-2S)-binding protein</fullName>
    </submittedName>
</protein>
<proteinExistence type="predicted"/>
<keyword evidence="3" id="KW-0560">Oxidoreductase</keyword>
<dbReference type="PANTHER" id="PTHR44379:SF8">
    <property type="entry name" value="XANTHINE DEHYDROGENASE IRON-SULFUR-BINDING SUBUNIT XDHC-RELATED"/>
    <property type="match status" value="1"/>
</dbReference>
<dbReference type="InterPro" id="IPR036884">
    <property type="entry name" value="2Fe-2S-bd_dom_sf"/>
</dbReference>
<dbReference type="Pfam" id="PF00111">
    <property type="entry name" value="Fer2"/>
    <property type="match status" value="1"/>
</dbReference>
<reference evidence="7" key="1">
    <citation type="journal article" date="2020" name="mSystems">
        <title>Genome- and Community-Level Interaction Insights into Carbon Utilization and Element Cycling Functions of Hydrothermarchaeota in Hydrothermal Sediment.</title>
        <authorList>
            <person name="Zhou Z."/>
            <person name="Liu Y."/>
            <person name="Xu W."/>
            <person name="Pan J."/>
            <person name="Luo Z.H."/>
            <person name="Li M."/>
        </authorList>
    </citation>
    <scope>NUCLEOTIDE SEQUENCE [LARGE SCALE GENOMIC DNA]</scope>
    <source>
        <strain evidence="7">SpSt-769</strain>
    </source>
</reference>
<evidence type="ECO:0000313" key="7">
    <source>
        <dbReference type="EMBL" id="HGH62091.1"/>
    </source>
</evidence>
<evidence type="ECO:0000256" key="2">
    <source>
        <dbReference type="ARBA" id="ARBA00022723"/>
    </source>
</evidence>
<evidence type="ECO:0000259" key="6">
    <source>
        <dbReference type="PROSITE" id="PS51085"/>
    </source>
</evidence>
<dbReference type="CDD" id="cd00207">
    <property type="entry name" value="fer2"/>
    <property type="match status" value="1"/>
</dbReference>
<dbReference type="FunFam" id="1.10.150.120:FF:000003">
    <property type="entry name" value="Carbon monoxide dehydrogenase, small subunit"/>
    <property type="match status" value="1"/>
</dbReference>
<dbReference type="InterPro" id="IPR051452">
    <property type="entry name" value="Diverse_Oxidoreductases"/>
</dbReference>
<dbReference type="PROSITE" id="PS51085">
    <property type="entry name" value="2FE2S_FER_2"/>
    <property type="match status" value="1"/>
</dbReference>
<keyword evidence="5" id="KW-0411">Iron-sulfur</keyword>
<evidence type="ECO:0000256" key="5">
    <source>
        <dbReference type="ARBA" id="ARBA00023014"/>
    </source>
</evidence>
<name>A0A7C4EV76_9BACT</name>
<keyword evidence="2" id="KW-0479">Metal-binding</keyword>
<comment type="caution">
    <text evidence="7">The sequence shown here is derived from an EMBL/GenBank/DDBJ whole genome shotgun (WGS) entry which is preliminary data.</text>
</comment>